<protein>
    <submittedName>
        <fullName evidence="4">LysM domain-containing protein</fullName>
    </submittedName>
</protein>
<dbReference type="SUPFAM" id="SSF54106">
    <property type="entry name" value="LysM domain"/>
    <property type="match status" value="1"/>
</dbReference>
<reference evidence="4 5" key="1">
    <citation type="submission" date="2018-08" db="EMBL/GenBank/DDBJ databases">
        <title>Neisseria animalis ATCC 49930 complete genome.</title>
        <authorList>
            <person name="Veseli I.A."/>
            <person name="Mascarenhas dos Santos A.C."/>
            <person name="Buttler R."/>
            <person name="Pombert J.-F."/>
        </authorList>
    </citation>
    <scope>NUCLEOTIDE SEQUENCE [LARGE SCALE GENOMIC DNA]</scope>
    <source>
        <strain evidence="4 5">ATCC 49930</strain>
    </source>
</reference>
<accession>A0A5P3MS45</accession>
<dbReference type="EMBL" id="CP031699">
    <property type="protein sequence ID" value="QEY23925.1"/>
    <property type="molecule type" value="Genomic_DNA"/>
</dbReference>
<dbReference type="PANTHER" id="PTHR34700">
    <property type="entry name" value="POTASSIUM BINDING PROTEIN KBP"/>
    <property type="match status" value="1"/>
</dbReference>
<organism evidence="4 5">
    <name type="scientific">Neisseria animalis</name>
    <dbReference type="NCBI Taxonomy" id="492"/>
    <lineage>
        <taxon>Bacteria</taxon>
        <taxon>Pseudomonadati</taxon>
        <taxon>Pseudomonadota</taxon>
        <taxon>Betaproteobacteria</taxon>
        <taxon>Neisseriales</taxon>
        <taxon>Neisseriaceae</taxon>
        <taxon>Neisseria</taxon>
    </lineage>
</organism>
<feature type="signal peptide" evidence="2">
    <location>
        <begin position="1"/>
        <end position="22"/>
    </location>
</feature>
<evidence type="ECO:0000313" key="5">
    <source>
        <dbReference type="Proteomes" id="UP000325536"/>
    </source>
</evidence>
<feature type="domain" description="LysM" evidence="3">
    <location>
        <begin position="32"/>
        <end position="81"/>
    </location>
</feature>
<evidence type="ECO:0000256" key="1">
    <source>
        <dbReference type="SAM" id="MobiDB-lite"/>
    </source>
</evidence>
<dbReference type="OrthoDB" id="9765158at2"/>
<keyword evidence="5" id="KW-1185">Reference proteome</keyword>
<keyword evidence="2" id="KW-0732">Signal</keyword>
<dbReference type="CDD" id="cd00118">
    <property type="entry name" value="LysM"/>
    <property type="match status" value="1"/>
</dbReference>
<dbReference type="RefSeq" id="WP_123796359.1">
    <property type="nucleotide sequence ID" value="NZ_CP031699.1"/>
</dbReference>
<feature type="chain" id="PRO_5030849135" evidence="2">
    <location>
        <begin position="23"/>
        <end position="411"/>
    </location>
</feature>
<dbReference type="SMART" id="SM00257">
    <property type="entry name" value="LysM"/>
    <property type="match status" value="1"/>
</dbReference>
<dbReference type="PROSITE" id="PS51782">
    <property type="entry name" value="LYSM"/>
    <property type="match status" value="1"/>
</dbReference>
<dbReference type="Proteomes" id="UP000325536">
    <property type="component" value="Chromosome"/>
</dbReference>
<feature type="region of interest" description="Disordered" evidence="1">
    <location>
        <begin position="388"/>
        <end position="411"/>
    </location>
</feature>
<name>A0A5P3MS45_NEIAN</name>
<dbReference type="AlphaFoldDB" id="A0A5P3MS45"/>
<proteinExistence type="predicted"/>
<sequence length="411" mass="45997">MKRPIITLLCAVGMVFSVPASAAPDIRPDAPQRYVVKQGDTLWSIAGKYLYQPWQWSSLWGRNRHEIDNPHRIYPGQVLVLRYTGGQPGLDFEHGSRNADGIPVIKLSPRMRETSGYGIPAVNVQFYRLFMQHPQIISPQETADAPRLIAGPDNRLLYTTGQRVYAYGITEPGRYLTYRINKNITDPDTRKVLGQEAVFSGIVRTLPYTDTALANRSRRAEEKLEDNEYYSRKNALIHLRTQSAQPMMVETAVSEIRQNDYLMKLPEGDSFHMIPHAPNHPVRAKVVSVFDGVGEAGQFQTITLNQGAAHGLDKGMVLSLYKRNRLIRINPENNLLPAPKSRDIAEAVSIPAEEIGLAMIYRTSENLSSAIILESLTGINIGDTAAEPGRDLDNMADFQPSENETVRLPNH</sequence>
<gene>
    <name evidence="4" type="ORF">D0T90_04940</name>
</gene>
<dbReference type="InterPro" id="IPR018392">
    <property type="entry name" value="LysM"/>
</dbReference>
<dbReference type="InterPro" id="IPR052196">
    <property type="entry name" value="Bact_Kbp"/>
</dbReference>
<evidence type="ECO:0000256" key="2">
    <source>
        <dbReference type="SAM" id="SignalP"/>
    </source>
</evidence>
<evidence type="ECO:0000259" key="3">
    <source>
        <dbReference type="PROSITE" id="PS51782"/>
    </source>
</evidence>
<dbReference type="KEGG" id="naq:D0T90_04940"/>
<dbReference type="Pfam" id="PF01476">
    <property type="entry name" value="LysM"/>
    <property type="match status" value="1"/>
</dbReference>
<dbReference type="PANTHER" id="PTHR34700:SF4">
    <property type="entry name" value="PHAGE-LIKE ELEMENT PBSX PROTEIN XKDP"/>
    <property type="match status" value="1"/>
</dbReference>
<dbReference type="InterPro" id="IPR036779">
    <property type="entry name" value="LysM_dom_sf"/>
</dbReference>
<evidence type="ECO:0000313" key="4">
    <source>
        <dbReference type="EMBL" id="QEY23925.1"/>
    </source>
</evidence>
<dbReference type="Gene3D" id="3.10.350.10">
    <property type="entry name" value="LysM domain"/>
    <property type="match status" value="1"/>
</dbReference>